<organism evidence="2 3">
    <name type="scientific">Periconia digitata</name>
    <dbReference type="NCBI Taxonomy" id="1303443"/>
    <lineage>
        <taxon>Eukaryota</taxon>
        <taxon>Fungi</taxon>
        <taxon>Dikarya</taxon>
        <taxon>Ascomycota</taxon>
        <taxon>Pezizomycotina</taxon>
        <taxon>Dothideomycetes</taxon>
        <taxon>Pleosporomycetidae</taxon>
        <taxon>Pleosporales</taxon>
        <taxon>Massarineae</taxon>
        <taxon>Periconiaceae</taxon>
        <taxon>Periconia</taxon>
    </lineage>
</organism>
<reference evidence="2" key="1">
    <citation type="submission" date="2023-01" db="EMBL/GenBank/DDBJ databases">
        <authorList>
            <person name="Van Ghelder C."/>
            <person name="Rancurel C."/>
        </authorList>
    </citation>
    <scope>NUCLEOTIDE SEQUENCE</scope>
    <source>
        <strain evidence="2">CNCM I-4278</strain>
    </source>
</reference>
<dbReference type="AlphaFoldDB" id="A0A9W4XRU8"/>
<feature type="domain" description="Heterokaryon incompatibility" evidence="1">
    <location>
        <begin position="208"/>
        <end position="354"/>
    </location>
</feature>
<evidence type="ECO:0000313" key="2">
    <source>
        <dbReference type="EMBL" id="CAI6338345.1"/>
    </source>
</evidence>
<dbReference type="InterPro" id="IPR010730">
    <property type="entry name" value="HET"/>
</dbReference>
<sequence>MPQQNQRPRKSHGKVPPCNDPWVAENSHICRYCAAVVIDPQSSDDRGSRATKFKYGRVKHARRAAVKGCKLFHDVIDKDGRRDIDGEVYFGFSFTPWNHSKFDLSYCRVEYLPSSQSLPFKVDIAERWSIAVSPGDPAAAYISTPSPNYNINSTRAYEFAKQCLKDCESHQDCHPLTPAKGGPRRLIEVGSDDEQLKLREDFPENPKYAALSYCWGGEQNYKTNPGNIMSYQQKLNLPSTAKTILDAISVTRKIGLQYLWVDALCIIQDSPDDMVAELARMPDIYKAAYVTIVALTSDKSSTGFLEPRTPPKPMYRLPYQCPTGELGSVLLFDPYIPGINSDYTIKTRAWTFQEEILSTRTLEFGNDMLWWSCNHGIKSDGGKYHDFQTKNRKLSGDPETVMKEWKSIVRTYTARKMTNKNDRFNAIASIAAEVAQILERSTPGVSTRYAAGLWDTDLSAQLLWHTQRYSKLQNTPASYRAPSWSWGSVDDNITFWDNNGSLHEDPRWQIDLENEKLSYGQAKSGFLALVGQVKKAVWAKGREHLQDENFPNAGLGNLASTMPDFLQDHKTDSLDLKVWCLVLAQKYQFHAKYGSSSERVAGLILRPLGTTGQTSPANMDSVRTVVSSASEVDEDGVYRDKSFQEPILRHTDMTFDANPGDEVAIPACESFLFQRVGFFEMHHDMDVVRGFDEYASDSDIAEEKEKWKWFKDCPRQSVYIV</sequence>
<name>A0A9W4XRU8_9PLEO</name>
<gene>
    <name evidence="2" type="ORF">PDIGIT_LOCUS11473</name>
</gene>
<dbReference type="PANTHER" id="PTHR33112:SF16">
    <property type="entry name" value="HETEROKARYON INCOMPATIBILITY DOMAIN-CONTAINING PROTEIN"/>
    <property type="match status" value="1"/>
</dbReference>
<dbReference type="OrthoDB" id="5125733at2759"/>
<accession>A0A9W4XRU8</accession>
<protein>
    <recommendedName>
        <fullName evidence="1">Heterokaryon incompatibility domain-containing protein</fullName>
    </recommendedName>
</protein>
<evidence type="ECO:0000313" key="3">
    <source>
        <dbReference type="Proteomes" id="UP001152607"/>
    </source>
</evidence>
<comment type="caution">
    <text evidence="2">The sequence shown here is derived from an EMBL/GenBank/DDBJ whole genome shotgun (WGS) entry which is preliminary data.</text>
</comment>
<dbReference type="Pfam" id="PF06985">
    <property type="entry name" value="HET"/>
    <property type="match status" value="1"/>
</dbReference>
<dbReference type="Proteomes" id="UP001152607">
    <property type="component" value="Unassembled WGS sequence"/>
</dbReference>
<dbReference type="PANTHER" id="PTHR33112">
    <property type="entry name" value="DOMAIN PROTEIN, PUTATIVE-RELATED"/>
    <property type="match status" value="1"/>
</dbReference>
<proteinExistence type="predicted"/>
<dbReference type="EMBL" id="CAOQHR010000008">
    <property type="protein sequence ID" value="CAI6338345.1"/>
    <property type="molecule type" value="Genomic_DNA"/>
</dbReference>
<evidence type="ECO:0000259" key="1">
    <source>
        <dbReference type="Pfam" id="PF06985"/>
    </source>
</evidence>
<keyword evidence="3" id="KW-1185">Reference proteome</keyword>